<keyword evidence="2" id="KW-1185">Reference proteome</keyword>
<reference evidence="1 2" key="1">
    <citation type="submission" date="2020-08" db="EMBL/GenBank/DDBJ databases">
        <title>Genome public.</title>
        <authorList>
            <person name="Liu C."/>
            <person name="Sun Q."/>
        </authorList>
    </citation>
    <scope>NUCLEOTIDE SEQUENCE [LARGE SCALE GENOMIC DNA]</scope>
    <source>
        <strain evidence="1 2">NSJ-79</strain>
    </source>
</reference>
<proteinExistence type="predicted"/>
<evidence type="ECO:0000313" key="1">
    <source>
        <dbReference type="EMBL" id="MBC5631647.1"/>
    </source>
</evidence>
<dbReference type="EMBL" id="JACOOJ010000003">
    <property type="protein sequence ID" value="MBC5631647.1"/>
    <property type="molecule type" value="Genomic_DNA"/>
</dbReference>
<gene>
    <name evidence="1" type="ORF">H8S65_02480</name>
</gene>
<name>A0ABR7DKZ6_9BACT</name>
<sequence>MGQQTLRTLTAVSALYAHQLRPEIEPDGSLGMADTACSFAIPHQMREQACPRA</sequence>
<organism evidence="1 2">
    <name type="scientific">Parabacteroides hominis</name>
    <dbReference type="NCBI Taxonomy" id="2763057"/>
    <lineage>
        <taxon>Bacteria</taxon>
        <taxon>Pseudomonadati</taxon>
        <taxon>Bacteroidota</taxon>
        <taxon>Bacteroidia</taxon>
        <taxon>Bacteroidales</taxon>
        <taxon>Tannerellaceae</taxon>
        <taxon>Parabacteroides</taxon>
    </lineage>
</organism>
<comment type="caution">
    <text evidence="1">The sequence shown here is derived from an EMBL/GenBank/DDBJ whole genome shotgun (WGS) entry which is preliminary data.</text>
</comment>
<protein>
    <submittedName>
        <fullName evidence="1">Uncharacterized protein</fullName>
    </submittedName>
</protein>
<dbReference type="Proteomes" id="UP000651475">
    <property type="component" value="Unassembled WGS sequence"/>
</dbReference>
<evidence type="ECO:0000313" key="2">
    <source>
        <dbReference type="Proteomes" id="UP000651475"/>
    </source>
</evidence>
<accession>A0ABR7DKZ6</accession>
<dbReference type="RefSeq" id="WP_186928388.1">
    <property type="nucleotide sequence ID" value="NZ_JACOOJ010000003.1"/>
</dbReference>